<dbReference type="OrthoDB" id="1931432at2759"/>
<dbReference type="AlphaFoldDB" id="A0A314UXH7"/>
<reference evidence="1 2" key="1">
    <citation type="submission" date="2018-02" db="EMBL/GenBank/DDBJ databases">
        <title>Draft genome of wild Prunus yedoensis var. nudiflora.</title>
        <authorList>
            <person name="Baek S."/>
            <person name="Kim J.-H."/>
            <person name="Choi K."/>
            <person name="Kim G.-B."/>
            <person name="Cho A."/>
            <person name="Jang H."/>
            <person name="Shin C.-H."/>
            <person name="Yu H.-J."/>
            <person name="Mun J.-H."/>
        </authorList>
    </citation>
    <scope>NUCLEOTIDE SEQUENCE [LARGE SCALE GENOMIC DNA]</scope>
    <source>
        <strain evidence="2">cv. Jeju island</strain>
        <tissue evidence="1">Leaf</tissue>
    </source>
</reference>
<comment type="caution">
    <text evidence="1">The sequence shown here is derived from an EMBL/GenBank/DDBJ whole genome shotgun (WGS) entry which is preliminary data.</text>
</comment>
<evidence type="ECO:0000313" key="1">
    <source>
        <dbReference type="EMBL" id="PQM42101.1"/>
    </source>
</evidence>
<dbReference type="Pfam" id="PF02620">
    <property type="entry name" value="YceD"/>
    <property type="match status" value="1"/>
</dbReference>
<protein>
    <submittedName>
        <fullName evidence="1">Uncharacterized protein</fullName>
    </submittedName>
</protein>
<evidence type="ECO:0000313" key="2">
    <source>
        <dbReference type="Proteomes" id="UP000250321"/>
    </source>
</evidence>
<keyword evidence="2" id="KW-1185">Reference proteome</keyword>
<dbReference type="EMBL" id="PJQY01002864">
    <property type="protein sequence ID" value="PQM42101.1"/>
    <property type="molecule type" value="Genomic_DNA"/>
</dbReference>
<dbReference type="PANTHER" id="PTHR34374:SF1">
    <property type="entry name" value="LARGE RIBOSOMAL RNA SUBUNIT ACCUMULATION PROTEIN YCED HOMOLOG 1, CHLOROPLASTIC"/>
    <property type="match status" value="1"/>
</dbReference>
<organism evidence="1 2">
    <name type="scientific">Prunus yedoensis var. nudiflora</name>
    <dbReference type="NCBI Taxonomy" id="2094558"/>
    <lineage>
        <taxon>Eukaryota</taxon>
        <taxon>Viridiplantae</taxon>
        <taxon>Streptophyta</taxon>
        <taxon>Embryophyta</taxon>
        <taxon>Tracheophyta</taxon>
        <taxon>Spermatophyta</taxon>
        <taxon>Magnoliopsida</taxon>
        <taxon>eudicotyledons</taxon>
        <taxon>Gunneridae</taxon>
        <taxon>Pentapetalae</taxon>
        <taxon>rosids</taxon>
        <taxon>fabids</taxon>
        <taxon>Rosales</taxon>
        <taxon>Rosaceae</taxon>
        <taxon>Amygdaloideae</taxon>
        <taxon>Amygdaleae</taxon>
        <taxon>Prunus</taxon>
    </lineage>
</organism>
<name>A0A314UXH7_PRUYE</name>
<dbReference type="Proteomes" id="UP000250321">
    <property type="component" value="Unassembled WGS sequence"/>
</dbReference>
<sequence>MCFRQSCLGKNDLVMLLKECRELVLLDVRECEGFDERDEEILKLASHISKFRCKGSKTHVLSDNDLEAENIHTTSTRKRNSILRCTVTNCTKSNYESFTGEDAVFLDLGDQDETGSPWEGAVIYKRNASISHVEYCTTLERLGLGNLSTEVSKSKASVMGLRVTKAVKDYPQGTPVQISIDITRKKQKLRLDGIIKTVIALTCSRCEDPAAECIFSNFSLLLTDEPIEEPEIINMGVIYGDTGIGSQGEEDDEGTIDFEDQLYFRPGDKEVDISKHIRDMVHLEITITATCNPSCKGLCLSCGKNLNTVSCNCSNQQAKKGFGPLGNLKKQLQQQKK</sequence>
<dbReference type="PANTHER" id="PTHR34374">
    <property type="entry name" value="LARGE RIBOSOMAL RNA SUBUNIT ACCUMULATION PROTEIN YCED HOMOLOG 1, CHLOROPLASTIC"/>
    <property type="match status" value="1"/>
</dbReference>
<proteinExistence type="predicted"/>
<gene>
    <name evidence="1" type="ORF">Pyn_02489</name>
</gene>
<dbReference type="STRING" id="2094558.A0A314UXH7"/>
<dbReference type="InterPro" id="IPR003772">
    <property type="entry name" value="YceD"/>
</dbReference>
<accession>A0A314UXH7</accession>